<reference evidence="2 3" key="1">
    <citation type="submission" date="2016-04" db="EMBL/GenBank/DDBJ databases">
        <title>Multiple horizontal gene transfer events from other fungi enriched the ability of the initially mycotrophic fungus Trichoderma (Ascomycota) to feed on dead plant biomass.</title>
        <authorList>
            <person name="Atanasova L."/>
            <person name="Chenthamara K."/>
            <person name="Zhang J."/>
            <person name="Grujic M."/>
            <person name="Henrissat B."/>
            <person name="Kuo A."/>
            <person name="Aertz A."/>
            <person name="Salamov A."/>
            <person name="Lipzen A."/>
            <person name="Labutti K."/>
            <person name="Barry K."/>
            <person name="Miao Y."/>
            <person name="Rahimi M.J."/>
            <person name="Shen Q."/>
            <person name="Grigoriev I.V."/>
            <person name="Kubicek C.P."/>
            <person name="Druzhinina I.S."/>
        </authorList>
    </citation>
    <scope>NUCLEOTIDE SEQUENCE [LARGE SCALE GENOMIC DNA]</scope>
    <source>
        <strain evidence="2 3">NJAU 4742</strain>
    </source>
</reference>
<evidence type="ECO:0000313" key="2">
    <source>
        <dbReference type="EMBL" id="OPB38512.1"/>
    </source>
</evidence>
<evidence type="ECO:0000313" key="3">
    <source>
        <dbReference type="Proteomes" id="UP000191004"/>
    </source>
</evidence>
<dbReference type="OrthoDB" id="4588713at2759"/>
<name>A0A1T3CBS6_9HYPO</name>
<gene>
    <name evidence="2" type="ORF">A0O28_0016180</name>
</gene>
<organism evidence="2 3">
    <name type="scientific">Trichoderma guizhouense</name>
    <dbReference type="NCBI Taxonomy" id="1491466"/>
    <lineage>
        <taxon>Eukaryota</taxon>
        <taxon>Fungi</taxon>
        <taxon>Dikarya</taxon>
        <taxon>Ascomycota</taxon>
        <taxon>Pezizomycotina</taxon>
        <taxon>Sordariomycetes</taxon>
        <taxon>Hypocreomycetidae</taxon>
        <taxon>Hypocreales</taxon>
        <taxon>Hypocreaceae</taxon>
        <taxon>Trichoderma</taxon>
    </lineage>
</organism>
<comment type="caution">
    <text evidence="2">The sequence shown here is derived from an EMBL/GenBank/DDBJ whole genome shotgun (WGS) entry which is preliminary data.</text>
</comment>
<feature type="compositionally biased region" description="Polar residues" evidence="1">
    <location>
        <begin position="17"/>
        <end position="52"/>
    </location>
</feature>
<dbReference type="Proteomes" id="UP000191004">
    <property type="component" value="Unassembled WGS sequence"/>
</dbReference>
<evidence type="ECO:0000256" key="1">
    <source>
        <dbReference type="SAM" id="MobiDB-lite"/>
    </source>
</evidence>
<proteinExistence type="predicted"/>
<keyword evidence="3" id="KW-1185">Reference proteome</keyword>
<sequence>MTQTIEPCGLAEDDDASYQTFSSNPLVESSASSQPTYTTAGTIYNPNSSQRLQPPARRGRLLKLNSEASGFPLDATKFGTPRTMLPDTQFRSDTSVKVPAAPAAIQQYSPLQQNYDRAVSPVVSPHQEPIMSSQGLRRHNTSLRAGADSPSLSLFDNGKGKAVMINNDSSSDDEDDIVNSALMNMTVKSLQNLASYPNPNQKNAQKALLRGTRPKAGNSLSGGPSRLSTPFTYRNDSQGGARISSSEEVSVGLRPILSEPGILYQRTQDNRWRSRKMASEAGASGTYHGAFESRLSTPSTNSDNADPNPLASMHLATGPGAPKPLTAGPPGQRQYRPSTFESTFKALTTRSAASQGYIAEADDDRPSFVFKVFNTMPSTPQESVAEDEEYMSAPESSFITSKTMPAPSQSPFAEYEENLMISPDTLLYLTINSEPDWTPEQRCTAEYAYGSTCQVYEKVGANIANSSAQRQGYPSSVGSGMYHTHEEWDEPTGPMFPQCMGYPGRLTAREIQEHNWRLNIMWYAGTGLLGDIDAAQVLSRPASHNVSPPATRHIYGAVGEGRPSQTGQERPAAQGNATWSSRSMSLKSVDSDVTNGLALLDQVLSRAT</sequence>
<feature type="compositionally biased region" description="Polar residues" evidence="1">
    <location>
        <begin position="294"/>
        <end position="305"/>
    </location>
</feature>
<dbReference type="AlphaFoldDB" id="A0A1T3CBS6"/>
<accession>A0A1T3CBS6</accession>
<protein>
    <submittedName>
        <fullName evidence="2">Uncharacterized protein</fullName>
    </submittedName>
</protein>
<feature type="compositionally biased region" description="Polar residues" evidence="1">
    <location>
        <begin position="575"/>
        <end position="585"/>
    </location>
</feature>
<feature type="region of interest" description="Disordered" evidence="1">
    <location>
        <begin position="1"/>
        <end position="54"/>
    </location>
</feature>
<feature type="region of interest" description="Disordered" evidence="1">
    <location>
        <begin position="290"/>
        <end position="337"/>
    </location>
</feature>
<dbReference type="EMBL" id="LVVK01000020">
    <property type="protein sequence ID" value="OPB38512.1"/>
    <property type="molecule type" value="Genomic_DNA"/>
</dbReference>
<feature type="region of interest" description="Disordered" evidence="1">
    <location>
        <begin position="556"/>
        <end position="585"/>
    </location>
</feature>